<dbReference type="RefSeq" id="XP_060406632.1">
    <property type="nucleotide sequence ID" value="XM_060560508.1"/>
</dbReference>
<sequence length="151" mass="16270">MRGQYLILWHELGDISNAGLWTVKPDSQGGATPTSSSVRQYVNQTVVPGHGINPVSASRASATLLTNLKGEARFLGRELRAAAVIDPANLWPNGDWCPPAFLPLGNLPESLLREMRNFSALVADSRGPQWLPRLWNPAPGPHPVGVLCAAM</sequence>
<accession>A0AAD8PHW0</accession>
<organism evidence="1 2">
    <name type="scientific">Colletotrichum navitas</name>
    <dbReference type="NCBI Taxonomy" id="681940"/>
    <lineage>
        <taxon>Eukaryota</taxon>
        <taxon>Fungi</taxon>
        <taxon>Dikarya</taxon>
        <taxon>Ascomycota</taxon>
        <taxon>Pezizomycotina</taxon>
        <taxon>Sordariomycetes</taxon>
        <taxon>Hypocreomycetidae</taxon>
        <taxon>Glomerellales</taxon>
        <taxon>Glomerellaceae</taxon>
        <taxon>Colletotrichum</taxon>
        <taxon>Colletotrichum graminicola species complex</taxon>
    </lineage>
</organism>
<protein>
    <submittedName>
        <fullName evidence="1">Uncharacterized protein</fullName>
    </submittedName>
</protein>
<evidence type="ECO:0000313" key="2">
    <source>
        <dbReference type="Proteomes" id="UP001230504"/>
    </source>
</evidence>
<name>A0AAD8PHW0_9PEZI</name>
<dbReference type="AlphaFoldDB" id="A0AAD8PHW0"/>
<reference evidence="1" key="1">
    <citation type="submission" date="2021-06" db="EMBL/GenBank/DDBJ databases">
        <title>Comparative genomics, transcriptomics and evolutionary studies reveal genomic signatures of adaptation to plant cell wall in hemibiotrophic fungi.</title>
        <authorList>
            <consortium name="DOE Joint Genome Institute"/>
            <person name="Baroncelli R."/>
            <person name="Diaz J.F."/>
            <person name="Benocci T."/>
            <person name="Peng M."/>
            <person name="Battaglia E."/>
            <person name="Haridas S."/>
            <person name="Andreopoulos W."/>
            <person name="Labutti K."/>
            <person name="Pangilinan J."/>
            <person name="Floch G.L."/>
            <person name="Makela M.R."/>
            <person name="Henrissat B."/>
            <person name="Grigoriev I.V."/>
            <person name="Crouch J.A."/>
            <person name="De Vries R.P."/>
            <person name="Sukno S.A."/>
            <person name="Thon M.R."/>
        </authorList>
    </citation>
    <scope>NUCLEOTIDE SEQUENCE</scope>
    <source>
        <strain evidence="1">CBS 125086</strain>
    </source>
</reference>
<comment type="caution">
    <text evidence="1">The sequence shown here is derived from an EMBL/GenBank/DDBJ whole genome shotgun (WGS) entry which is preliminary data.</text>
</comment>
<evidence type="ECO:0000313" key="1">
    <source>
        <dbReference type="EMBL" id="KAK1561359.1"/>
    </source>
</evidence>
<proteinExistence type="predicted"/>
<dbReference type="Proteomes" id="UP001230504">
    <property type="component" value="Unassembled WGS sequence"/>
</dbReference>
<dbReference type="EMBL" id="JAHLJV010000349">
    <property type="protein sequence ID" value="KAK1561359.1"/>
    <property type="molecule type" value="Genomic_DNA"/>
</dbReference>
<gene>
    <name evidence="1" type="ORF">LY79DRAFT_585569</name>
</gene>
<keyword evidence="2" id="KW-1185">Reference proteome</keyword>
<dbReference type="GeneID" id="85444748"/>